<sequence>MKILVIGGGPGGHVAAAKAADLGADVTIVEKVVLAVPASMLVVYQRKYCFMQQM</sequence>
<protein>
    <submittedName>
        <fullName evidence="2">Pyridine nucleotide-disulphide oxidoreductase</fullName>
    </submittedName>
</protein>
<gene>
    <name evidence="2" type="ORF">SAMN02745751_00538</name>
</gene>
<evidence type="ECO:0000313" key="2">
    <source>
        <dbReference type="EMBL" id="SHI54530.1"/>
    </source>
</evidence>
<dbReference type="SUPFAM" id="SSF51905">
    <property type="entry name" value="FAD/NAD(P)-binding domain"/>
    <property type="match status" value="1"/>
</dbReference>
<dbReference type="Proteomes" id="UP000184052">
    <property type="component" value="Unassembled WGS sequence"/>
</dbReference>
<keyword evidence="3" id="KW-1185">Reference proteome</keyword>
<dbReference type="EMBL" id="FQZL01000005">
    <property type="protein sequence ID" value="SHI54530.1"/>
    <property type="molecule type" value="Genomic_DNA"/>
</dbReference>
<organism evidence="2 3">
    <name type="scientific">Dethiosulfatibacter aminovorans DSM 17477</name>
    <dbReference type="NCBI Taxonomy" id="1121476"/>
    <lineage>
        <taxon>Bacteria</taxon>
        <taxon>Bacillati</taxon>
        <taxon>Bacillota</taxon>
        <taxon>Tissierellia</taxon>
        <taxon>Dethiosulfatibacter</taxon>
    </lineage>
</organism>
<dbReference type="STRING" id="1121476.SAMN02745751_00538"/>
<dbReference type="RefSeq" id="WP_342747074.1">
    <property type="nucleotide sequence ID" value="NZ_FQZL01000005.1"/>
</dbReference>
<feature type="domain" description="FAD/NAD(P)-binding" evidence="1">
    <location>
        <begin position="1"/>
        <end position="31"/>
    </location>
</feature>
<dbReference type="AlphaFoldDB" id="A0A1M6C0M2"/>
<dbReference type="Pfam" id="PF07992">
    <property type="entry name" value="Pyr_redox_2"/>
    <property type="match status" value="1"/>
</dbReference>
<proteinExistence type="predicted"/>
<dbReference type="Gene3D" id="3.50.50.60">
    <property type="entry name" value="FAD/NAD(P)-binding domain"/>
    <property type="match status" value="1"/>
</dbReference>
<dbReference type="GO" id="GO:0016491">
    <property type="term" value="F:oxidoreductase activity"/>
    <property type="evidence" value="ECO:0007669"/>
    <property type="project" value="InterPro"/>
</dbReference>
<accession>A0A1M6C0M2</accession>
<dbReference type="InterPro" id="IPR023753">
    <property type="entry name" value="FAD/NAD-binding_dom"/>
</dbReference>
<evidence type="ECO:0000259" key="1">
    <source>
        <dbReference type="Pfam" id="PF07992"/>
    </source>
</evidence>
<dbReference type="InterPro" id="IPR036188">
    <property type="entry name" value="FAD/NAD-bd_sf"/>
</dbReference>
<reference evidence="2 3" key="1">
    <citation type="submission" date="2016-11" db="EMBL/GenBank/DDBJ databases">
        <authorList>
            <person name="Jaros S."/>
            <person name="Januszkiewicz K."/>
            <person name="Wedrychowicz H."/>
        </authorList>
    </citation>
    <scope>NUCLEOTIDE SEQUENCE [LARGE SCALE GENOMIC DNA]</scope>
    <source>
        <strain evidence="2 3">DSM 17477</strain>
    </source>
</reference>
<evidence type="ECO:0000313" key="3">
    <source>
        <dbReference type="Proteomes" id="UP000184052"/>
    </source>
</evidence>
<name>A0A1M6C0M2_9FIRM</name>